<feature type="region of interest" description="Disordered" evidence="1">
    <location>
        <begin position="1"/>
        <end position="63"/>
    </location>
</feature>
<name>A0A6A5TDM9_9PLEO</name>
<feature type="compositionally biased region" description="Basic and acidic residues" evidence="1">
    <location>
        <begin position="39"/>
        <end position="48"/>
    </location>
</feature>
<evidence type="ECO:0000313" key="2">
    <source>
        <dbReference type="EMBL" id="KAF1950905.1"/>
    </source>
</evidence>
<dbReference type="EMBL" id="ML977021">
    <property type="protein sequence ID" value="KAF1950905.1"/>
    <property type="molecule type" value="Genomic_DNA"/>
</dbReference>
<dbReference type="AlphaFoldDB" id="A0A6A5TDM9"/>
<reference evidence="2" key="1">
    <citation type="journal article" date="2020" name="Stud. Mycol.">
        <title>101 Dothideomycetes genomes: a test case for predicting lifestyles and emergence of pathogens.</title>
        <authorList>
            <person name="Haridas S."/>
            <person name="Albert R."/>
            <person name="Binder M."/>
            <person name="Bloem J."/>
            <person name="Labutti K."/>
            <person name="Salamov A."/>
            <person name="Andreopoulos B."/>
            <person name="Baker S."/>
            <person name="Barry K."/>
            <person name="Bills G."/>
            <person name="Bluhm B."/>
            <person name="Cannon C."/>
            <person name="Castanera R."/>
            <person name="Culley D."/>
            <person name="Daum C."/>
            <person name="Ezra D."/>
            <person name="Gonzalez J."/>
            <person name="Henrissat B."/>
            <person name="Kuo A."/>
            <person name="Liang C."/>
            <person name="Lipzen A."/>
            <person name="Lutzoni F."/>
            <person name="Magnuson J."/>
            <person name="Mondo S."/>
            <person name="Nolan M."/>
            <person name="Ohm R."/>
            <person name="Pangilinan J."/>
            <person name="Park H.-J."/>
            <person name="Ramirez L."/>
            <person name="Alfaro M."/>
            <person name="Sun H."/>
            <person name="Tritt A."/>
            <person name="Yoshinaga Y."/>
            <person name="Zwiers L.-H."/>
            <person name="Turgeon B."/>
            <person name="Goodwin S."/>
            <person name="Spatafora J."/>
            <person name="Crous P."/>
            <person name="Grigoriev I."/>
        </authorList>
    </citation>
    <scope>NUCLEOTIDE SEQUENCE</scope>
    <source>
        <strain evidence="2">CBS 675.92</strain>
    </source>
</reference>
<evidence type="ECO:0000256" key="1">
    <source>
        <dbReference type="SAM" id="MobiDB-lite"/>
    </source>
</evidence>
<keyword evidence="3" id="KW-1185">Reference proteome</keyword>
<accession>A0A6A5TDM9</accession>
<organism evidence="2 3">
    <name type="scientific">Byssothecium circinans</name>
    <dbReference type="NCBI Taxonomy" id="147558"/>
    <lineage>
        <taxon>Eukaryota</taxon>
        <taxon>Fungi</taxon>
        <taxon>Dikarya</taxon>
        <taxon>Ascomycota</taxon>
        <taxon>Pezizomycotina</taxon>
        <taxon>Dothideomycetes</taxon>
        <taxon>Pleosporomycetidae</taxon>
        <taxon>Pleosporales</taxon>
        <taxon>Massarineae</taxon>
        <taxon>Massarinaceae</taxon>
        <taxon>Byssothecium</taxon>
    </lineage>
</organism>
<dbReference type="Proteomes" id="UP000800035">
    <property type="component" value="Unassembled WGS sequence"/>
</dbReference>
<sequence>MNHDLARTVDMSAGFPQSSPLHGRLARRRDRMAAAGTQDQRRKDDKPRSPLSDDTSIYPLRRTRRALATADGLSAEYDKRGSPGFVRYI</sequence>
<evidence type="ECO:0000313" key="3">
    <source>
        <dbReference type="Proteomes" id="UP000800035"/>
    </source>
</evidence>
<protein>
    <submittedName>
        <fullName evidence="2">Uncharacterized protein</fullName>
    </submittedName>
</protein>
<proteinExistence type="predicted"/>
<gene>
    <name evidence="2" type="ORF">CC80DRAFT_553825</name>
</gene>